<keyword evidence="2 5" id="KW-0808">Transferase</keyword>
<evidence type="ECO:0000313" key="6">
    <source>
        <dbReference type="Proteomes" id="UP000559626"/>
    </source>
</evidence>
<protein>
    <submittedName>
        <fullName evidence="5">Glycosyltransferase family 61 protein</fullName>
    </submittedName>
</protein>
<organism evidence="5 6">
    <name type="scientific">Hymenobacter polaris</name>
    <dbReference type="NCBI Taxonomy" id="2682546"/>
    <lineage>
        <taxon>Bacteria</taxon>
        <taxon>Pseudomonadati</taxon>
        <taxon>Bacteroidota</taxon>
        <taxon>Cytophagia</taxon>
        <taxon>Cytophagales</taxon>
        <taxon>Hymenobacteraceae</taxon>
        <taxon>Hymenobacter</taxon>
    </lineage>
</organism>
<evidence type="ECO:0000256" key="1">
    <source>
        <dbReference type="ARBA" id="ARBA00022676"/>
    </source>
</evidence>
<comment type="caution">
    <text evidence="5">The sequence shown here is derived from an EMBL/GenBank/DDBJ whole genome shotgun (WGS) entry which is preliminary data.</text>
</comment>
<dbReference type="AlphaFoldDB" id="A0A7Y0ABK5"/>
<dbReference type="EMBL" id="JABBGH010000001">
    <property type="protein sequence ID" value="NML64374.1"/>
    <property type="molecule type" value="Genomic_DNA"/>
</dbReference>
<evidence type="ECO:0000313" key="5">
    <source>
        <dbReference type="EMBL" id="NML64374.1"/>
    </source>
</evidence>
<name>A0A7Y0ABK5_9BACT</name>
<dbReference type="InterPro" id="IPR007657">
    <property type="entry name" value="Glycosyltransferase_61"/>
</dbReference>
<reference evidence="5 6" key="1">
    <citation type="submission" date="2020-04" db="EMBL/GenBank/DDBJ databases">
        <title>Hymenobacter polaris sp. nov., isolated from Arctic soil.</title>
        <authorList>
            <person name="Dahal R.H."/>
        </authorList>
    </citation>
    <scope>NUCLEOTIDE SEQUENCE [LARGE SCALE GENOMIC DNA]</scope>
    <source>
        <strain evidence="5 6">RP-2-7</strain>
    </source>
</reference>
<keyword evidence="3" id="KW-0325">Glycoprotein</keyword>
<dbReference type="PANTHER" id="PTHR20961">
    <property type="entry name" value="GLYCOSYLTRANSFERASE"/>
    <property type="match status" value="1"/>
</dbReference>
<gene>
    <name evidence="5" type="ORF">HHL22_04065</name>
</gene>
<dbReference type="RefSeq" id="WP_169529678.1">
    <property type="nucleotide sequence ID" value="NZ_JABBGH010000001.1"/>
</dbReference>
<sequence length="377" mass="41334">MEYARAKLLNALRRGTRLAASAAGVRFLSKAQTVDYLRPQVLRQYPGQQLALPAVPDAVASSQLLHEARTIVTEPQYTWQLAAAAGAALLRNGGVRVGRTILCPDYAIHELGRHCWRPAPPRAATADILLAPFSHYQHPLQIWGYYDYLLLVGAKLCRLLAALPATAAAQALVSYPLFHTTYEQELAAALGLGPAQLVDSRTHRVGFSTCVLGNGAGGYYPSATDVHLLHDRLAPLINPNASSAPRLYISRRGRRRISNEDALVRMLLTYGFTVVEDRPRSLAEQLTLYHGASFILGPHGASFTNIIWCRPGTQLFEIFSPGYAPDYFHYLAQLRGVRYAGCRQALAPGRYSHPLDENIVVSVDAIERALGPLLCTT</sequence>
<dbReference type="GO" id="GO:0016757">
    <property type="term" value="F:glycosyltransferase activity"/>
    <property type="evidence" value="ECO:0007669"/>
    <property type="project" value="UniProtKB-KW"/>
</dbReference>
<proteinExistence type="predicted"/>
<dbReference type="Pfam" id="PF04577">
    <property type="entry name" value="Glyco_transf_61"/>
    <property type="match status" value="1"/>
</dbReference>
<evidence type="ECO:0000259" key="4">
    <source>
        <dbReference type="Pfam" id="PF04577"/>
    </source>
</evidence>
<evidence type="ECO:0000256" key="2">
    <source>
        <dbReference type="ARBA" id="ARBA00022679"/>
    </source>
</evidence>
<evidence type="ECO:0000256" key="3">
    <source>
        <dbReference type="ARBA" id="ARBA00023180"/>
    </source>
</evidence>
<dbReference type="Proteomes" id="UP000559626">
    <property type="component" value="Unassembled WGS sequence"/>
</dbReference>
<keyword evidence="1" id="KW-0328">Glycosyltransferase</keyword>
<dbReference type="InterPro" id="IPR049625">
    <property type="entry name" value="Glyco_transf_61_cat"/>
</dbReference>
<feature type="domain" description="Glycosyltransferase 61 catalytic" evidence="4">
    <location>
        <begin position="224"/>
        <end position="315"/>
    </location>
</feature>
<keyword evidence="6" id="KW-1185">Reference proteome</keyword>
<accession>A0A7Y0ABK5</accession>